<sequence>MSESKSGAQAFGQTSGQAQAAQIVEFDVVVVGSGGGGMLAACRAADQGLSVVVLEKSGQYGGTTAVSGGGIWIPLNHHIEEAGGKDSYDAALTYLEACTQGLSSPQRLRAYLEQAPRMLRYLEERTRVRYYSLPRYADYFQRLPGAMPGYRALDPMPFDGAALGDEFKRLRPPSPGTLVGGRVAVTSAEAHTMWTRSRGWLGVTVRQFARYWLDLGWRHKTPRDKRLTLGNALAGGLRHAMLERKIPLWLDTALNDLIVEDGPKGQRVAGVEATREGRPLSVRARRGVILAAGGFERNQAMREQYLPRPTQAEWSATPPNNTGDAIRAAQRLGAALDLMSHVWGAPTVHVVGEEKQRAIFIERAAPGCMVVNGKGRRFVNEAAPYSEFVPAMYRDHERTGCSVPAWMVFDATFRHKFACGPILPGSVMPDHRIPAAFRSLLVRADTLEALAAKTGIDGAGLATTAARMNEYAATGVDTEFGKGDNVFDTYYGDPSTKPNPCLAPIDRAPFYAVRIDAGDIGTKGGLLTDERARVLREDGSCIEGLFAIGNTSASVMGTSYPGAGSTIGPAMTFGFIAADTLASEVAVRSQEPERATAAA</sequence>
<dbReference type="FunFam" id="3.50.50.60:FF:000208">
    <property type="entry name" value="3-ketosteroid dehydrogenase"/>
    <property type="match status" value="1"/>
</dbReference>
<protein>
    <recommendedName>
        <fullName evidence="8">3-oxosteroid 1-dehydrogenase</fullName>
        <ecNumber evidence="7">1.3.99.4</ecNumber>
    </recommendedName>
</protein>
<evidence type="ECO:0000256" key="4">
    <source>
        <dbReference type="ARBA" id="ARBA00023002"/>
    </source>
</evidence>
<dbReference type="AlphaFoldDB" id="A0A192A3K6"/>
<dbReference type="PRINTS" id="PR00411">
    <property type="entry name" value="PNDRDTASEI"/>
</dbReference>
<dbReference type="EC" id="1.3.99.4" evidence="7"/>
<keyword evidence="4" id="KW-0560">Oxidoreductase</keyword>
<evidence type="ECO:0000256" key="6">
    <source>
        <dbReference type="ARBA" id="ARBA00061147"/>
    </source>
</evidence>
<reference evidence="10 12" key="1">
    <citation type="submission" date="2015-09" db="EMBL/GenBank/DDBJ databases">
        <authorList>
            <person name="Xu Y."/>
            <person name="Nagy A."/>
            <person name="Liu N.T."/>
            <person name="Nou X."/>
        </authorList>
    </citation>
    <scope>NUCLEOTIDE SEQUENCE [LARGE SCALE GENOMIC DNA]</scope>
    <source>
        <strain evidence="10 12">FC1138</strain>
    </source>
</reference>
<evidence type="ECO:0000259" key="9">
    <source>
        <dbReference type="Pfam" id="PF00890"/>
    </source>
</evidence>
<reference evidence="11" key="2">
    <citation type="submission" date="2016-06" db="EMBL/GenBank/DDBJ databases">
        <authorList>
            <person name="Kjaerup R.B."/>
            <person name="Dalgaard T.S."/>
            <person name="Juul-Madsen H.R."/>
        </authorList>
    </citation>
    <scope>NUCLEOTIDE SEQUENCE [LARGE SCALE GENOMIC DNA]</scope>
    <source>
        <strain evidence="11">ATCC 49129</strain>
    </source>
</reference>
<comment type="similarity">
    <text evidence="6">Belongs to the FAD-dependent oxidoreductase 2 family. 3-oxosteroid dehydrogenase subfamily.</text>
</comment>
<comment type="cofactor">
    <cofactor evidence="1">
        <name>FAD</name>
        <dbReference type="ChEBI" id="CHEBI:57692"/>
    </cofactor>
</comment>
<reference evidence="13" key="3">
    <citation type="submission" date="2016-06" db="EMBL/GenBank/DDBJ databases">
        <authorList>
            <person name="Xu Y."/>
            <person name="Nagy A."/>
            <person name="Yan X."/>
            <person name="Kim S.W."/>
            <person name="Haley B."/>
            <person name="Liu N.T."/>
            <person name="Nou X."/>
        </authorList>
    </citation>
    <scope>NUCLEOTIDE SEQUENCE [LARGE SCALE GENOMIC DNA]</scope>
    <source>
        <strain evidence="13">ATCC 49129</strain>
    </source>
</reference>
<dbReference type="STRING" id="190721.ACS15_4393"/>
<dbReference type="InterPro" id="IPR003953">
    <property type="entry name" value="FAD-dep_OxRdtase_2_FAD-bd"/>
</dbReference>
<evidence type="ECO:0000256" key="1">
    <source>
        <dbReference type="ARBA" id="ARBA00001974"/>
    </source>
</evidence>
<dbReference type="EMBL" id="CP016023">
    <property type="protein sequence ID" value="ANJ74964.1"/>
    <property type="molecule type" value="Genomic_DNA"/>
</dbReference>
<dbReference type="PANTHER" id="PTHR43400">
    <property type="entry name" value="FUMARATE REDUCTASE"/>
    <property type="match status" value="1"/>
</dbReference>
<keyword evidence="3" id="KW-0274">FAD</keyword>
<dbReference type="GeneID" id="61528455"/>
<dbReference type="InterPro" id="IPR027477">
    <property type="entry name" value="Succ_DH/fumarate_Rdtase_cat_sf"/>
</dbReference>
<dbReference type="OrthoDB" id="9813348at2"/>
<dbReference type="Proteomes" id="UP000078572">
    <property type="component" value="Chromosome 2"/>
</dbReference>
<gene>
    <name evidence="11" type="ORF">A9Y76_20685</name>
    <name evidence="10" type="ORF">ACS15_4393</name>
</gene>
<accession>A0A192A3K6</accession>
<dbReference type="InterPro" id="IPR050315">
    <property type="entry name" value="FAD-oxidoreductase_2"/>
</dbReference>
<dbReference type="RefSeq" id="WP_021197703.1">
    <property type="nucleotide sequence ID" value="NZ_CP012606.1"/>
</dbReference>
<dbReference type="SUPFAM" id="SSF56425">
    <property type="entry name" value="Succinate dehydrogenase/fumarate reductase flavoprotein, catalytic domain"/>
    <property type="match status" value="1"/>
</dbReference>
<dbReference type="KEGG" id="rin:ACS15_4393"/>
<dbReference type="SUPFAM" id="SSF51905">
    <property type="entry name" value="FAD/NAD(P)-binding domain"/>
    <property type="match status" value="1"/>
</dbReference>
<name>A0A192A3K6_9RALS</name>
<dbReference type="Gene3D" id="3.50.50.60">
    <property type="entry name" value="FAD/NAD(P)-binding domain"/>
    <property type="match status" value="2"/>
</dbReference>
<evidence type="ECO:0000313" key="10">
    <source>
        <dbReference type="EMBL" id="ANH76013.1"/>
    </source>
</evidence>
<evidence type="ECO:0000256" key="7">
    <source>
        <dbReference type="ARBA" id="ARBA00066536"/>
    </source>
</evidence>
<dbReference type="InterPro" id="IPR036188">
    <property type="entry name" value="FAD/NAD-bd_sf"/>
</dbReference>
<keyword evidence="13" id="KW-1185">Reference proteome</keyword>
<evidence type="ECO:0000313" key="13">
    <source>
        <dbReference type="Proteomes" id="UP000078572"/>
    </source>
</evidence>
<keyword evidence="2" id="KW-0285">Flavoprotein</keyword>
<dbReference type="PATRIC" id="fig|190721.6.peg.4337"/>
<dbReference type="EMBL" id="CP012606">
    <property type="protein sequence ID" value="ANH76013.1"/>
    <property type="molecule type" value="Genomic_DNA"/>
</dbReference>
<proteinExistence type="inferred from homology"/>
<organism evidence="11 13">
    <name type="scientific">Ralstonia insidiosa</name>
    <dbReference type="NCBI Taxonomy" id="190721"/>
    <lineage>
        <taxon>Bacteria</taxon>
        <taxon>Pseudomonadati</taxon>
        <taxon>Pseudomonadota</taxon>
        <taxon>Betaproteobacteria</taxon>
        <taxon>Burkholderiales</taxon>
        <taxon>Burkholderiaceae</taxon>
        <taxon>Ralstonia</taxon>
    </lineage>
</organism>
<dbReference type="GO" id="GO:0047571">
    <property type="term" value="F:3-oxosteroid 1-dehydrogenase activity"/>
    <property type="evidence" value="ECO:0007669"/>
    <property type="project" value="UniProtKB-EC"/>
</dbReference>
<dbReference type="GO" id="GO:0008202">
    <property type="term" value="P:steroid metabolic process"/>
    <property type="evidence" value="ECO:0007669"/>
    <property type="project" value="UniProtKB-ARBA"/>
</dbReference>
<feature type="domain" description="FAD-dependent oxidoreductase 2 FAD-binding" evidence="9">
    <location>
        <begin position="27"/>
        <end position="567"/>
    </location>
</feature>
<dbReference type="Proteomes" id="UP000077927">
    <property type="component" value="Chromosome 2"/>
</dbReference>
<evidence type="ECO:0000256" key="8">
    <source>
        <dbReference type="ARBA" id="ARBA00069709"/>
    </source>
</evidence>
<dbReference type="Pfam" id="PF00890">
    <property type="entry name" value="FAD_binding_2"/>
    <property type="match status" value="1"/>
</dbReference>
<dbReference type="PANTHER" id="PTHR43400:SF10">
    <property type="entry name" value="3-OXOSTEROID 1-DEHYDROGENASE"/>
    <property type="match status" value="1"/>
</dbReference>
<evidence type="ECO:0000313" key="12">
    <source>
        <dbReference type="Proteomes" id="UP000077927"/>
    </source>
</evidence>
<comment type="catalytic activity">
    <reaction evidence="5">
        <text>a 3-oxosteroid + A = a 3-oxo-Delta(1)-steroid + AH2</text>
        <dbReference type="Rhea" id="RHEA:13329"/>
        <dbReference type="ChEBI" id="CHEBI:13193"/>
        <dbReference type="ChEBI" id="CHEBI:17499"/>
        <dbReference type="ChEBI" id="CHEBI:20156"/>
        <dbReference type="ChEBI" id="CHEBI:47788"/>
        <dbReference type="EC" id="1.3.99.4"/>
    </reaction>
</comment>
<evidence type="ECO:0000256" key="3">
    <source>
        <dbReference type="ARBA" id="ARBA00022827"/>
    </source>
</evidence>
<evidence type="ECO:0000256" key="2">
    <source>
        <dbReference type="ARBA" id="ARBA00022630"/>
    </source>
</evidence>
<evidence type="ECO:0000256" key="5">
    <source>
        <dbReference type="ARBA" id="ARBA00051951"/>
    </source>
</evidence>
<evidence type="ECO:0000313" key="11">
    <source>
        <dbReference type="EMBL" id="ANJ74964.1"/>
    </source>
</evidence>